<dbReference type="RefSeq" id="WP_015771860.1">
    <property type="nucleotide sequence ID" value="NC_013174.1"/>
</dbReference>
<dbReference type="Gene3D" id="1.50.10.10">
    <property type="match status" value="1"/>
</dbReference>
<dbReference type="InterPro" id="IPR045582">
    <property type="entry name" value="Trehalase-like_N"/>
</dbReference>
<keyword evidence="4" id="KW-1185">Reference proteome</keyword>
<dbReference type="PANTHER" id="PTHR31616">
    <property type="entry name" value="TREHALASE"/>
    <property type="match status" value="1"/>
</dbReference>
<evidence type="ECO:0000313" key="3">
    <source>
        <dbReference type="EMBL" id="ACV09232.1"/>
    </source>
</evidence>
<organism evidence="3 4">
    <name type="scientific">Jonesia denitrificans (strain ATCC 14870 / DSM 20603 / BCRC 15368 / CIP 55.134 / JCM 11481 / NBRC 15587 / NCTC 10816 / Prevot 55134)</name>
    <name type="common">Listeria denitrificans</name>
    <dbReference type="NCBI Taxonomy" id="471856"/>
    <lineage>
        <taxon>Bacteria</taxon>
        <taxon>Bacillati</taxon>
        <taxon>Actinomycetota</taxon>
        <taxon>Actinomycetes</taxon>
        <taxon>Micrococcales</taxon>
        <taxon>Jonesiaceae</taxon>
        <taxon>Jonesia</taxon>
    </lineage>
</organism>
<accession>C7R5F9</accession>
<dbReference type="EMBL" id="CP001706">
    <property type="protein sequence ID" value="ACV09232.1"/>
    <property type="molecule type" value="Genomic_DNA"/>
</dbReference>
<reference evidence="3 4" key="1">
    <citation type="journal article" date="2009" name="Stand. Genomic Sci.">
        <title>Complete genome sequence of Jonesia denitrificans type strain (Prevot 55134).</title>
        <authorList>
            <person name="Pukall R."/>
            <person name="Gehrich-Schroter G."/>
            <person name="Lapidus A."/>
            <person name="Nolan M."/>
            <person name="Glavina Del Rio T."/>
            <person name="Lucas S."/>
            <person name="Chen F."/>
            <person name="Tice H."/>
            <person name="Pitluck S."/>
            <person name="Cheng J.F."/>
            <person name="Copeland A."/>
            <person name="Saunders E."/>
            <person name="Brettin T."/>
            <person name="Detter J.C."/>
            <person name="Bruce D."/>
            <person name="Goodwin L."/>
            <person name="Pati A."/>
            <person name="Ivanova N."/>
            <person name="Mavromatis K."/>
            <person name="Ovchinnikova G."/>
            <person name="Chen A."/>
            <person name="Palaniappan K."/>
            <person name="Land M."/>
            <person name="Hauser L."/>
            <person name="Chang Y.J."/>
            <person name="Jeffries C.D."/>
            <person name="Chain P."/>
            <person name="Goker M."/>
            <person name="Bristow J."/>
            <person name="Eisen J.A."/>
            <person name="Markowitz V."/>
            <person name="Hugenholtz P."/>
            <person name="Kyrpides N.C."/>
            <person name="Klenk H.P."/>
            <person name="Han C."/>
        </authorList>
    </citation>
    <scope>NUCLEOTIDE SEQUENCE [LARGE SCALE GENOMIC DNA]</scope>
    <source>
        <strain evidence="4">ATCC 14870 / DSM 20603 / BCRC 15368 / CIP 55.134 / JCM 11481 / NBRC 15587 / NCTC 10816 / Prevot 55134</strain>
    </source>
</reference>
<dbReference type="Pfam" id="PF00723">
    <property type="entry name" value="Glyco_hydro_15"/>
    <property type="match status" value="1"/>
</dbReference>
<dbReference type="KEGG" id="jde:Jden_1584"/>
<protein>
    <submittedName>
        <fullName evidence="3">Glycoside hydrolase 15-related</fullName>
    </submittedName>
</protein>
<dbReference type="InterPro" id="IPR008928">
    <property type="entry name" value="6-hairpin_glycosidase_sf"/>
</dbReference>
<dbReference type="OrthoDB" id="3902805at2"/>
<dbReference type="STRING" id="471856.Jden_1584"/>
<feature type="domain" description="Trehalase-like N-terminal" evidence="2">
    <location>
        <begin position="8"/>
        <end position="131"/>
    </location>
</feature>
<dbReference type="AlphaFoldDB" id="C7R5F9"/>
<evidence type="ECO:0000259" key="1">
    <source>
        <dbReference type="Pfam" id="PF00723"/>
    </source>
</evidence>
<keyword evidence="3" id="KW-0378">Hydrolase</keyword>
<gene>
    <name evidence="3" type="ordered locus">Jden_1584</name>
</gene>
<dbReference type="eggNOG" id="COG3387">
    <property type="taxonomic scope" value="Bacteria"/>
</dbReference>
<sequence length="632" mass="71337">MGEHTTHTSTRLEDYALLSDMKTGPLVSREGSIDWLCLPRFDSPAVFSALLGEPEDGRWELRVVDGRVVDRHYERDTFVLHTTWETAEGRVVVTDVLPTDTATNSVVRRVRCERGRATIAHDLRIRFDYNRARPWTRTVSCPDGSEALLSVAGPDALLLSGPPMRIDDSWDTHSDYPGAVGDEEDGPADRLVDFHGAIADRLALTMTLDEGDEEAWTLTYLPSHYDLPAVPDPHQAIADTVEFWRQWAGHVDARHEYDERVMRSLLVLRALTDQETGGIVAAPTTSLPEEFGGSRNWDYRYTWLRDAALTIEVLIAHQYTKGALHWRNWLLRAVAGDPDDTQIMYGTAGERHLPERELDHLAGYEGSRPVRIGNGAVDQYQADVVGEVMIALAALREAGVEEDEFSWTLQRNLLTFVEHNLDRPDHGIWEMRGPKDWFTHGRAMMFAAFDQGVKAVDQYGLPGPVDQWRMRRDQLRDEVLSRGFNEELGSFTQTYHNDEVDASLLHLPVTGIVAPDDERMLGTVRKIEHDLLDEAGFVHRYRTDLGIDGLEGGEYSFMICSFWLVEQYARSGRIGDAEDLVERLSRCANDLGLFSEEYDSSSQRLAGNYPQAFSHIGFIRAVDAIARARGTR</sequence>
<name>C7R5F9_JONDD</name>
<dbReference type="SUPFAM" id="SSF48208">
    <property type="entry name" value="Six-hairpin glycosidases"/>
    <property type="match status" value="1"/>
</dbReference>
<dbReference type="InterPro" id="IPR012341">
    <property type="entry name" value="6hp_glycosidase-like_sf"/>
</dbReference>
<dbReference type="GO" id="GO:0004553">
    <property type="term" value="F:hydrolase activity, hydrolyzing O-glycosyl compounds"/>
    <property type="evidence" value="ECO:0007669"/>
    <property type="project" value="UniProtKB-ARBA"/>
</dbReference>
<proteinExistence type="predicted"/>
<dbReference type="InterPro" id="IPR011613">
    <property type="entry name" value="GH15-like"/>
</dbReference>
<dbReference type="Pfam" id="PF19291">
    <property type="entry name" value="TREH_N"/>
    <property type="match status" value="1"/>
</dbReference>
<dbReference type="Proteomes" id="UP000000628">
    <property type="component" value="Chromosome"/>
</dbReference>
<evidence type="ECO:0000313" key="4">
    <source>
        <dbReference type="Proteomes" id="UP000000628"/>
    </source>
</evidence>
<dbReference type="GO" id="GO:0005975">
    <property type="term" value="P:carbohydrate metabolic process"/>
    <property type="evidence" value="ECO:0007669"/>
    <property type="project" value="InterPro"/>
</dbReference>
<dbReference type="HOGENOM" id="CLU_010399_3_1_11"/>
<dbReference type="PANTHER" id="PTHR31616:SF0">
    <property type="entry name" value="GLUCAN 1,4-ALPHA-GLUCOSIDASE"/>
    <property type="match status" value="1"/>
</dbReference>
<evidence type="ECO:0000259" key="2">
    <source>
        <dbReference type="Pfam" id="PF19291"/>
    </source>
</evidence>
<feature type="domain" description="GH15-like" evidence="1">
    <location>
        <begin position="258"/>
        <end position="622"/>
    </location>
</feature>
<dbReference type="CAZy" id="GH15">
    <property type="family name" value="Glycoside Hydrolase Family 15"/>
</dbReference>